<organism evidence="5">
    <name type="scientific">termite gut metagenome</name>
    <dbReference type="NCBI Taxonomy" id="433724"/>
    <lineage>
        <taxon>unclassified sequences</taxon>
        <taxon>metagenomes</taxon>
        <taxon>organismal metagenomes</taxon>
    </lineage>
</organism>
<dbReference type="PROSITE" id="PS51257">
    <property type="entry name" value="PROKAR_LIPOPROTEIN"/>
    <property type="match status" value="1"/>
</dbReference>
<keyword evidence="3" id="KW-0472">Membrane</keyword>
<dbReference type="Gene3D" id="3.40.190.10">
    <property type="entry name" value="Periplasmic binding protein-like II"/>
    <property type="match status" value="2"/>
</dbReference>
<keyword evidence="2" id="KW-0732">Signal</keyword>
<feature type="domain" description="Solute-binding protein family 3/N-terminal" evidence="4">
    <location>
        <begin position="40"/>
        <end position="265"/>
    </location>
</feature>
<evidence type="ECO:0000256" key="2">
    <source>
        <dbReference type="ARBA" id="ARBA00022729"/>
    </source>
</evidence>
<reference evidence="5" key="1">
    <citation type="submission" date="2019-03" db="EMBL/GenBank/DDBJ databases">
        <title>Single cell metagenomics reveals metabolic interactions within the superorganism composed of flagellate Streblomastix strix and complex community of Bacteroidetes bacteria on its surface.</title>
        <authorList>
            <person name="Treitli S.C."/>
            <person name="Kolisko M."/>
            <person name="Husnik F."/>
            <person name="Keeling P."/>
            <person name="Hampl V."/>
        </authorList>
    </citation>
    <scope>NUCLEOTIDE SEQUENCE</scope>
    <source>
        <strain evidence="5">STM</strain>
    </source>
</reference>
<dbReference type="SUPFAM" id="SSF53955">
    <property type="entry name" value="Lysozyme-like"/>
    <property type="match status" value="1"/>
</dbReference>
<accession>A0A5J4R0L2</accession>
<dbReference type="PROSITE" id="PS00922">
    <property type="entry name" value="TRANSGLYCOSYLASE"/>
    <property type="match status" value="1"/>
</dbReference>
<dbReference type="InterPro" id="IPR008258">
    <property type="entry name" value="Transglycosylase_SLT_dom_1"/>
</dbReference>
<evidence type="ECO:0000256" key="3">
    <source>
        <dbReference type="ARBA" id="ARBA00023237"/>
    </source>
</evidence>
<evidence type="ECO:0000313" key="5">
    <source>
        <dbReference type="EMBL" id="KAA6327219.1"/>
    </source>
</evidence>
<dbReference type="PANTHER" id="PTHR35936:SF32">
    <property type="entry name" value="MEMBRANE-BOUND LYTIC MUREIN TRANSGLYCOSYLASE F"/>
    <property type="match status" value="1"/>
</dbReference>
<dbReference type="SUPFAM" id="SSF53850">
    <property type="entry name" value="Periplasmic binding protein-like II"/>
    <property type="match status" value="1"/>
</dbReference>
<dbReference type="EC" id="4.2.2.-" evidence="5"/>
<gene>
    <name evidence="5" type="ORF">EZS27_023777</name>
</gene>
<evidence type="ECO:0000259" key="4">
    <source>
        <dbReference type="SMART" id="SM00062"/>
    </source>
</evidence>
<dbReference type="SMART" id="SM00062">
    <property type="entry name" value="PBPb"/>
    <property type="match status" value="1"/>
</dbReference>
<name>A0A5J4R0L2_9ZZZZ</name>
<dbReference type="PANTHER" id="PTHR35936">
    <property type="entry name" value="MEMBRANE-BOUND LYTIC MUREIN TRANSGLYCOSYLASE F"/>
    <property type="match status" value="1"/>
</dbReference>
<dbReference type="AlphaFoldDB" id="A0A5J4R0L2"/>
<dbReference type="CDD" id="cd01009">
    <property type="entry name" value="PBP2_YfhD_N"/>
    <property type="match status" value="1"/>
</dbReference>
<dbReference type="GO" id="GO:0000270">
    <property type="term" value="P:peptidoglycan metabolic process"/>
    <property type="evidence" value="ECO:0007669"/>
    <property type="project" value="InterPro"/>
</dbReference>
<comment type="subcellular location">
    <subcellularLocation>
        <location evidence="1">Cell outer membrane</location>
        <topology evidence="1">Peripheral membrane protein</topology>
    </subcellularLocation>
</comment>
<comment type="caution">
    <text evidence="5">The sequence shown here is derived from an EMBL/GenBank/DDBJ whole genome shotgun (WGS) entry which is preliminary data.</text>
</comment>
<dbReference type="EMBL" id="SNRY01002030">
    <property type="protein sequence ID" value="KAA6327219.1"/>
    <property type="molecule type" value="Genomic_DNA"/>
</dbReference>
<dbReference type="GO" id="GO:0009279">
    <property type="term" value="C:cell outer membrane"/>
    <property type="evidence" value="ECO:0007669"/>
    <property type="project" value="UniProtKB-SubCell"/>
</dbReference>
<dbReference type="Pfam" id="PF01464">
    <property type="entry name" value="SLT"/>
    <property type="match status" value="1"/>
</dbReference>
<evidence type="ECO:0000256" key="1">
    <source>
        <dbReference type="ARBA" id="ARBA00004339"/>
    </source>
</evidence>
<dbReference type="InterPro" id="IPR000189">
    <property type="entry name" value="Transglyc_AS"/>
</dbReference>
<dbReference type="CDD" id="cd13403">
    <property type="entry name" value="MLTF-like"/>
    <property type="match status" value="1"/>
</dbReference>
<dbReference type="InterPro" id="IPR023346">
    <property type="entry name" value="Lysozyme-like_dom_sf"/>
</dbReference>
<dbReference type="InterPro" id="IPR001638">
    <property type="entry name" value="Solute-binding_3/MltF_N"/>
</dbReference>
<keyword evidence="3" id="KW-0998">Cell outer membrane</keyword>
<proteinExistence type="predicted"/>
<dbReference type="GO" id="GO:0008933">
    <property type="term" value="F:peptidoglycan lytic transglycosylase activity"/>
    <property type="evidence" value="ECO:0007669"/>
    <property type="project" value="InterPro"/>
</dbReference>
<dbReference type="Gene3D" id="1.10.530.10">
    <property type="match status" value="1"/>
</dbReference>
<protein>
    <submittedName>
        <fullName evidence="5">Membrane-bound lytic murein transglycosylase F</fullName>
        <ecNumber evidence="5">4.2.2.-</ecNumber>
    </submittedName>
</protein>
<keyword evidence="5" id="KW-0456">Lyase</keyword>
<sequence>MKRLILLFFLLLSFVACKHSQSGVTDKTYHDLPQIKDSGELIVLTVNDAMASYFIYREEEMGYQYEISQLFAKSLGVKAQVRTVKNVWELSQKLLNGEGDVIIYNFPIVKELRDSVIYCGEENITHQVIVQQNIRPLKDVTELIGQEVYVTSGKYYDRLVNLNNELGGGIQIICVEGDSITTEILISKVSKGEIKYTVCDNRVARLNATYFPNINTKLSISFDQRSSWAVRRNSPLLAQAANEWYEKSRISPEYAAITKRYFEVNKTVHYSPILSAEEGKISHFDHLFKQYAKAIGWDWRFLAAIAFTESNFNPEVVSWAGARGLMQLMPGTARLVGVPAGKENNPEENIKGAVQYLSVLEKKFQKINNKQERMYFVLAAYNAGHGHVFDAMALTEKYGRDKYTWFGNVEHYLLLKSNEEYYTDPVCKNGYLRGIETYNFVRKIHTQYDRYKKMIKKEKDI</sequence>
<dbReference type="Pfam" id="PF00497">
    <property type="entry name" value="SBP_bac_3"/>
    <property type="match status" value="1"/>
</dbReference>